<dbReference type="EMBL" id="MU167697">
    <property type="protein sequence ID" value="KAG0139218.1"/>
    <property type="molecule type" value="Genomic_DNA"/>
</dbReference>
<reference evidence="2" key="1">
    <citation type="submission" date="2013-11" db="EMBL/GenBank/DDBJ databases">
        <title>Genome sequence of the fusiform rust pathogen reveals effectors for host alternation and coevolution with pine.</title>
        <authorList>
            <consortium name="DOE Joint Genome Institute"/>
            <person name="Smith K."/>
            <person name="Pendleton A."/>
            <person name="Kubisiak T."/>
            <person name="Anderson C."/>
            <person name="Salamov A."/>
            <person name="Aerts A."/>
            <person name="Riley R."/>
            <person name="Clum A."/>
            <person name="Lindquist E."/>
            <person name="Ence D."/>
            <person name="Campbell M."/>
            <person name="Kronenberg Z."/>
            <person name="Feau N."/>
            <person name="Dhillon B."/>
            <person name="Hamelin R."/>
            <person name="Burleigh J."/>
            <person name="Smith J."/>
            <person name="Yandell M."/>
            <person name="Nelson C."/>
            <person name="Grigoriev I."/>
            <person name="Davis J."/>
        </authorList>
    </citation>
    <scope>NUCLEOTIDE SEQUENCE</scope>
    <source>
        <strain evidence="2">G11</strain>
    </source>
</reference>
<sequence length="111" mass="12120">MGAAGVSLDDHLLAHTALYHLPEEHKTTRTVMITSAKASDMVLTLSSVLSQINELVRDGSAATPKNSTSAFSAKNTGNYKRVTNYERCLNGKHNPKTAHPESECFQLHPEK</sequence>
<dbReference type="AlphaFoldDB" id="A0A9P6N862"/>
<feature type="compositionally biased region" description="Basic and acidic residues" evidence="1">
    <location>
        <begin position="98"/>
        <end position="111"/>
    </location>
</feature>
<keyword evidence="3" id="KW-1185">Reference proteome</keyword>
<evidence type="ECO:0000313" key="3">
    <source>
        <dbReference type="Proteomes" id="UP000886653"/>
    </source>
</evidence>
<feature type="region of interest" description="Disordered" evidence="1">
    <location>
        <begin position="90"/>
        <end position="111"/>
    </location>
</feature>
<comment type="caution">
    <text evidence="2">The sequence shown here is derived from an EMBL/GenBank/DDBJ whole genome shotgun (WGS) entry which is preliminary data.</text>
</comment>
<dbReference type="OrthoDB" id="2504515at2759"/>
<proteinExistence type="predicted"/>
<protein>
    <submittedName>
        <fullName evidence="2">Uncharacterized protein</fullName>
    </submittedName>
</protein>
<evidence type="ECO:0000256" key="1">
    <source>
        <dbReference type="SAM" id="MobiDB-lite"/>
    </source>
</evidence>
<evidence type="ECO:0000313" key="2">
    <source>
        <dbReference type="EMBL" id="KAG0139218.1"/>
    </source>
</evidence>
<organism evidence="2 3">
    <name type="scientific">Cronartium quercuum f. sp. fusiforme G11</name>
    <dbReference type="NCBI Taxonomy" id="708437"/>
    <lineage>
        <taxon>Eukaryota</taxon>
        <taxon>Fungi</taxon>
        <taxon>Dikarya</taxon>
        <taxon>Basidiomycota</taxon>
        <taxon>Pucciniomycotina</taxon>
        <taxon>Pucciniomycetes</taxon>
        <taxon>Pucciniales</taxon>
        <taxon>Coleosporiaceae</taxon>
        <taxon>Cronartium</taxon>
    </lineage>
</organism>
<dbReference type="Proteomes" id="UP000886653">
    <property type="component" value="Unassembled WGS sequence"/>
</dbReference>
<gene>
    <name evidence="2" type="ORF">CROQUDRAFT_101928</name>
</gene>
<name>A0A9P6N862_9BASI</name>
<accession>A0A9P6N862</accession>